<evidence type="ECO:0000313" key="4">
    <source>
        <dbReference type="EMBL" id="SPP27267.1"/>
    </source>
</evidence>
<comment type="similarity">
    <text evidence="1">Belongs to the NAD(P)H dehydrogenase (quinone) family.</text>
</comment>
<organism evidence="4 5">
    <name type="scientific">Brochothrix thermosphacta</name>
    <name type="common">Microbacterium thermosphactum</name>
    <dbReference type="NCBI Taxonomy" id="2756"/>
    <lineage>
        <taxon>Bacteria</taxon>
        <taxon>Bacillati</taxon>
        <taxon>Bacillota</taxon>
        <taxon>Bacilli</taxon>
        <taxon>Bacillales</taxon>
        <taxon>Listeriaceae</taxon>
        <taxon>Brochothrix</taxon>
    </lineage>
</organism>
<reference evidence="5" key="1">
    <citation type="submission" date="2018-04" db="EMBL/GenBank/DDBJ databases">
        <authorList>
            <person name="Illikoud N."/>
        </authorList>
    </citation>
    <scope>NUCLEOTIDE SEQUENCE [LARGE SCALE GENOMIC DNA]</scope>
</reference>
<dbReference type="GO" id="GO:0005829">
    <property type="term" value="C:cytosol"/>
    <property type="evidence" value="ECO:0007669"/>
    <property type="project" value="TreeGrafter"/>
</dbReference>
<dbReference type="Proteomes" id="UP000270190">
    <property type="component" value="Unassembled WGS sequence"/>
</dbReference>
<accession>A0A2X0RYW0</accession>
<dbReference type="EMBL" id="OUNC01000005">
    <property type="protein sequence ID" value="SPP27267.1"/>
    <property type="molecule type" value="Genomic_DNA"/>
</dbReference>
<protein>
    <submittedName>
        <fullName evidence="4">Putative NAD(P)H oxidoreductase</fullName>
    </submittedName>
</protein>
<keyword evidence="2" id="KW-0560">Oxidoreductase</keyword>
<dbReference type="Pfam" id="PF02525">
    <property type="entry name" value="Flavodoxin_2"/>
    <property type="match status" value="1"/>
</dbReference>
<dbReference type="AlphaFoldDB" id="A0A2X0RYW0"/>
<dbReference type="GO" id="GO:0003955">
    <property type="term" value="F:NAD(P)H dehydrogenase (quinone) activity"/>
    <property type="evidence" value="ECO:0007669"/>
    <property type="project" value="TreeGrafter"/>
</dbReference>
<evidence type="ECO:0000259" key="3">
    <source>
        <dbReference type="Pfam" id="PF02525"/>
    </source>
</evidence>
<dbReference type="InterPro" id="IPR051545">
    <property type="entry name" value="NAD(P)H_dehydrogenase_qn"/>
</dbReference>
<sequence>MKNICIVFDHPYTVDACHNEPHNRSFSAALVTEAQKSYEKAGVTVDVIDLHKDGFDPVMHKEDLIAWRKKKVIDSLVADYQERLLKADEIVFIFPIWWEAMPAMTKGFFDKVIAKGIIYDEPQQGKIFVNKLVNLKKVKLVTVMATPHLLYRWVFGNPVTKIVFRGTFRKMGFHKVKWLNYANMTKLSNEERTKKLRIFGNKIIK</sequence>
<evidence type="ECO:0000256" key="1">
    <source>
        <dbReference type="ARBA" id="ARBA00006252"/>
    </source>
</evidence>
<evidence type="ECO:0000256" key="2">
    <source>
        <dbReference type="ARBA" id="ARBA00023002"/>
    </source>
</evidence>
<name>A0A2X0RYW0_BROTH</name>
<proteinExistence type="inferred from homology"/>
<dbReference type="InterPro" id="IPR003680">
    <property type="entry name" value="Flavodoxin_fold"/>
</dbReference>
<gene>
    <name evidence="4" type="ORF">BTBSAS_130047</name>
</gene>
<dbReference type="PANTHER" id="PTHR10204">
    <property type="entry name" value="NAD P H OXIDOREDUCTASE-RELATED"/>
    <property type="match status" value="1"/>
</dbReference>
<dbReference type="InterPro" id="IPR029039">
    <property type="entry name" value="Flavoprotein-like_sf"/>
</dbReference>
<dbReference type="RefSeq" id="WP_069133109.1">
    <property type="nucleotide sequence ID" value="NZ_CBCPKC010000008.1"/>
</dbReference>
<dbReference type="Gene3D" id="3.40.50.360">
    <property type="match status" value="1"/>
</dbReference>
<dbReference type="PANTHER" id="PTHR10204:SF34">
    <property type="entry name" value="NAD(P)H DEHYDROGENASE [QUINONE] 1 ISOFORM 1"/>
    <property type="match status" value="1"/>
</dbReference>
<dbReference type="SUPFAM" id="SSF52218">
    <property type="entry name" value="Flavoproteins"/>
    <property type="match status" value="1"/>
</dbReference>
<feature type="domain" description="Flavodoxin-like fold" evidence="3">
    <location>
        <begin position="17"/>
        <end position="191"/>
    </location>
</feature>
<evidence type="ECO:0000313" key="5">
    <source>
        <dbReference type="Proteomes" id="UP000270190"/>
    </source>
</evidence>